<dbReference type="PROSITE" id="PS50949">
    <property type="entry name" value="HTH_GNTR"/>
    <property type="match status" value="1"/>
</dbReference>
<dbReference type="SMART" id="SM00345">
    <property type="entry name" value="HTH_GNTR"/>
    <property type="match status" value="1"/>
</dbReference>
<dbReference type="GO" id="GO:0003700">
    <property type="term" value="F:DNA-binding transcription factor activity"/>
    <property type="evidence" value="ECO:0007669"/>
    <property type="project" value="InterPro"/>
</dbReference>
<evidence type="ECO:0000256" key="1">
    <source>
        <dbReference type="ARBA" id="ARBA00023015"/>
    </source>
</evidence>
<evidence type="ECO:0000256" key="4">
    <source>
        <dbReference type="SAM" id="MobiDB-lite"/>
    </source>
</evidence>
<evidence type="ECO:0000256" key="2">
    <source>
        <dbReference type="ARBA" id="ARBA00023125"/>
    </source>
</evidence>
<dbReference type="Pfam" id="PF07729">
    <property type="entry name" value="FCD"/>
    <property type="match status" value="1"/>
</dbReference>
<dbReference type="AlphaFoldDB" id="A0A975IX85"/>
<organism evidence="6 7">
    <name type="scientific">Phenylobacterium montanum</name>
    <dbReference type="NCBI Taxonomy" id="2823693"/>
    <lineage>
        <taxon>Bacteria</taxon>
        <taxon>Pseudomonadati</taxon>
        <taxon>Pseudomonadota</taxon>
        <taxon>Alphaproteobacteria</taxon>
        <taxon>Caulobacterales</taxon>
        <taxon>Caulobacteraceae</taxon>
        <taxon>Phenylobacterium</taxon>
    </lineage>
</organism>
<dbReference type="SUPFAM" id="SSF46785">
    <property type="entry name" value="Winged helix' DNA-binding domain"/>
    <property type="match status" value="1"/>
</dbReference>
<dbReference type="SMART" id="SM00895">
    <property type="entry name" value="FCD"/>
    <property type="match status" value="1"/>
</dbReference>
<keyword evidence="2" id="KW-0238">DNA-binding</keyword>
<dbReference type="SUPFAM" id="SSF48008">
    <property type="entry name" value="GntR ligand-binding domain-like"/>
    <property type="match status" value="1"/>
</dbReference>
<reference evidence="6" key="1">
    <citation type="submission" date="2021-04" db="EMBL/GenBank/DDBJ databases">
        <title>The complete genome sequence of Caulobacter sp. S6.</title>
        <authorList>
            <person name="Tang Y."/>
            <person name="Ouyang W."/>
            <person name="Liu Q."/>
            <person name="Huang B."/>
            <person name="Guo Z."/>
            <person name="Lei P."/>
        </authorList>
    </citation>
    <scope>NUCLEOTIDE SEQUENCE</scope>
    <source>
        <strain evidence="6">S6</strain>
    </source>
</reference>
<keyword evidence="3" id="KW-0804">Transcription</keyword>
<keyword evidence="7" id="KW-1185">Reference proteome</keyword>
<evidence type="ECO:0000256" key="3">
    <source>
        <dbReference type="ARBA" id="ARBA00023163"/>
    </source>
</evidence>
<feature type="compositionally biased region" description="Low complexity" evidence="4">
    <location>
        <begin position="18"/>
        <end position="29"/>
    </location>
</feature>
<dbReference type="InterPro" id="IPR000524">
    <property type="entry name" value="Tscrpt_reg_HTH_GntR"/>
</dbReference>
<dbReference type="GO" id="GO:0003677">
    <property type="term" value="F:DNA binding"/>
    <property type="evidence" value="ECO:0007669"/>
    <property type="project" value="UniProtKB-KW"/>
</dbReference>
<feature type="domain" description="HTH gntR-type" evidence="5">
    <location>
        <begin position="32"/>
        <end position="102"/>
    </location>
</feature>
<dbReference type="InterPro" id="IPR036390">
    <property type="entry name" value="WH_DNA-bd_sf"/>
</dbReference>
<dbReference type="PANTHER" id="PTHR43537">
    <property type="entry name" value="TRANSCRIPTIONAL REGULATOR, GNTR FAMILY"/>
    <property type="match status" value="1"/>
</dbReference>
<dbReference type="Gene3D" id="1.20.120.530">
    <property type="entry name" value="GntR ligand-binding domain-like"/>
    <property type="match status" value="1"/>
</dbReference>
<dbReference type="RefSeq" id="WP_211940425.1">
    <property type="nucleotide sequence ID" value="NZ_CP073078.1"/>
</dbReference>
<dbReference type="EMBL" id="CP073078">
    <property type="protein sequence ID" value="QUD90374.1"/>
    <property type="molecule type" value="Genomic_DNA"/>
</dbReference>
<dbReference type="InterPro" id="IPR011711">
    <property type="entry name" value="GntR_C"/>
</dbReference>
<dbReference type="PRINTS" id="PR00035">
    <property type="entry name" value="HTHGNTR"/>
</dbReference>
<sequence length="265" mass="29324">MPLRAKPSSAPNESASQTTRTPPTFATPRRASKTSEIVALEIVRNIVEQDLKPGDRLPLEAEMLKQYRVSRSSLREALRLLEVQGLIAIRPGPGAGTVVGSVHPGNLARTLTLYLHMAGSTYDKLLDAWMAAEPVLAGLAAKNPDRAKVREMMGPFVSKDHAEHGKWAIAEGLDFHDRIATLADNPVLALALQSISYISTEQVLTNPERSQLEEQIVHDHSELAEAIIAGKPDKAEKLMAEHIQHVVEDFKAYWPRRVGEKIQWR</sequence>
<gene>
    <name evidence="6" type="ORF">KCG34_11175</name>
</gene>
<proteinExistence type="predicted"/>
<evidence type="ECO:0000313" key="7">
    <source>
        <dbReference type="Proteomes" id="UP000676409"/>
    </source>
</evidence>
<dbReference type="InterPro" id="IPR008920">
    <property type="entry name" value="TF_FadR/GntR_C"/>
</dbReference>
<feature type="region of interest" description="Disordered" evidence="4">
    <location>
        <begin position="1"/>
        <end position="32"/>
    </location>
</feature>
<evidence type="ECO:0000259" key="5">
    <source>
        <dbReference type="PROSITE" id="PS50949"/>
    </source>
</evidence>
<dbReference type="Pfam" id="PF00392">
    <property type="entry name" value="GntR"/>
    <property type="match status" value="1"/>
</dbReference>
<dbReference type="Gene3D" id="1.10.10.10">
    <property type="entry name" value="Winged helix-like DNA-binding domain superfamily/Winged helix DNA-binding domain"/>
    <property type="match status" value="1"/>
</dbReference>
<keyword evidence="1" id="KW-0805">Transcription regulation</keyword>
<name>A0A975IX85_9CAUL</name>
<dbReference type="CDD" id="cd07377">
    <property type="entry name" value="WHTH_GntR"/>
    <property type="match status" value="1"/>
</dbReference>
<protein>
    <submittedName>
        <fullName evidence="6">FadR family transcriptional regulator</fullName>
    </submittedName>
</protein>
<dbReference type="InterPro" id="IPR036388">
    <property type="entry name" value="WH-like_DNA-bd_sf"/>
</dbReference>
<evidence type="ECO:0000313" key="6">
    <source>
        <dbReference type="EMBL" id="QUD90374.1"/>
    </source>
</evidence>
<accession>A0A975IX85</accession>
<dbReference type="KEGG" id="caul:KCG34_11175"/>
<dbReference type="PANTHER" id="PTHR43537:SF24">
    <property type="entry name" value="GLUCONATE OPERON TRANSCRIPTIONAL REPRESSOR"/>
    <property type="match status" value="1"/>
</dbReference>
<dbReference type="Proteomes" id="UP000676409">
    <property type="component" value="Chromosome"/>
</dbReference>